<gene>
    <name evidence="3" type="ORF">CSSPJE1EN2_LOCUS8257</name>
</gene>
<protein>
    <recommendedName>
        <fullName evidence="2">Glyoxal oxidase N-terminal domain-containing protein</fullName>
    </recommendedName>
</protein>
<dbReference type="InterPro" id="IPR037293">
    <property type="entry name" value="Gal_Oxidase_central_sf"/>
</dbReference>
<name>A0ABP1ASB4_9BRYO</name>
<feature type="chain" id="PRO_5046924816" description="Glyoxal oxidase N-terminal domain-containing protein" evidence="1">
    <location>
        <begin position="29"/>
        <end position="211"/>
    </location>
</feature>
<dbReference type="Pfam" id="PF07250">
    <property type="entry name" value="Glyoxal_oxid_N"/>
    <property type="match status" value="1"/>
</dbReference>
<dbReference type="InterPro" id="IPR009880">
    <property type="entry name" value="Glyoxal_oxidase_N"/>
</dbReference>
<sequence>MSCWTALRSLSAAAQVGILFTLLLVQLGEEVAAAAGSGGSWQVVVQNAGIASMHTAVTHYGKVVLLDRTNIDPSQLPLPPGVCRNNPQDRVSKHDCTAHSAVYTPGTYNIQPLSSSPTLGALPASSVRMELWCRLEEMPTETASPCPSSGTCNWVETTTALQLGRWYASNQQLPDGTVIVVGGRSAFTVEFVPANGGGLYNVPLLTAVTPS</sequence>
<dbReference type="Gene3D" id="2.130.10.80">
    <property type="entry name" value="Galactose oxidase/kelch, beta-propeller"/>
    <property type="match status" value="1"/>
</dbReference>
<proteinExistence type="predicted"/>
<organism evidence="3 4">
    <name type="scientific">Sphagnum jensenii</name>
    <dbReference type="NCBI Taxonomy" id="128206"/>
    <lineage>
        <taxon>Eukaryota</taxon>
        <taxon>Viridiplantae</taxon>
        <taxon>Streptophyta</taxon>
        <taxon>Embryophyta</taxon>
        <taxon>Bryophyta</taxon>
        <taxon>Sphagnophytina</taxon>
        <taxon>Sphagnopsida</taxon>
        <taxon>Sphagnales</taxon>
        <taxon>Sphagnaceae</taxon>
        <taxon>Sphagnum</taxon>
    </lineage>
</organism>
<dbReference type="PANTHER" id="PTHR32208:SF99">
    <property type="entry name" value="GLYOXAL OR GALACTOSE OXIDASE"/>
    <property type="match status" value="1"/>
</dbReference>
<feature type="signal peptide" evidence="1">
    <location>
        <begin position="1"/>
        <end position="28"/>
    </location>
</feature>
<keyword evidence="4" id="KW-1185">Reference proteome</keyword>
<reference evidence="3" key="1">
    <citation type="submission" date="2024-03" db="EMBL/GenBank/DDBJ databases">
        <authorList>
            <consortium name="ELIXIR-Norway"/>
            <consortium name="Elixir Norway"/>
        </authorList>
    </citation>
    <scope>NUCLEOTIDE SEQUENCE</scope>
</reference>
<accession>A0ABP1ASB4</accession>
<evidence type="ECO:0000313" key="4">
    <source>
        <dbReference type="Proteomes" id="UP001497522"/>
    </source>
</evidence>
<keyword evidence="1" id="KW-0732">Signal</keyword>
<evidence type="ECO:0000313" key="3">
    <source>
        <dbReference type="EMBL" id="CAK9865262.1"/>
    </source>
</evidence>
<dbReference type="PANTHER" id="PTHR32208">
    <property type="entry name" value="SECRETED PROTEIN-RELATED"/>
    <property type="match status" value="1"/>
</dbReference>
<evidence type="ECO:0000259" key="2">
    <source>
        <dbReference type="Pfam" id="PF07250"/>
    </source>
</evidence>
<evidence type="ECO:0000256" key="1">
    <source>
        <dbReference type="SAM" id="SignalP"/>
    </source>
</evidence>
<feature type="domain" description="Glyoxal oxidase N-terminal" evidence="2">
    <location>
        <begin position="53"/>
        <end position="207"/>
    </location>
</feature>
<dbReference type="EMBL" id="OZ023716">
    <property type="protein sequence ID" value="CAK9865262.1"/>
    <property type="molecule type" value="Genomic_DNA"/>
</dbReference>
<dbReference type="Proteomes" id="UP001497522">
    <property type="component" value="Chromosome 15"/>
</dbReference>